<reference evidence="1" key="1">
    <citation type="submission" date="2020-05" db="EMBL/GenBank/DDBJ databases">
        <title>Large-scale comparative analyses of tick genomes elucidate their genetic diversity and vector capacities.</title>
        <authorList>
            <person name="Jia N."/>
            <person name="Wang J."/>
            <person name="Shi W."/>
            <person name="Du L."/>
            <person name="Sun Y."/>
            <person name="Zhan W."/>
            <person name="Jiang J."/>
            <person name="Wang Q."/>
            <person name="Zhang B."/>
            <person name="Ji P."/>
            <person name="Sakyi L.B."/>
            <person name="Cui X."/>
            <person name="Yuan T."/>
            <person name="Jiang B."/>
            <person name="Yang W."/>
            <person name="Lam T.T.-Y."/>
            <person name="Chang Q."/>
            <person name="Ding S."/>
            <person name="Wang X."/>
            <person name="Zhu J."/>
            <person name="Ruan X."/>
            <person name="Zhao L."/>
            <person name="Wei J."/>
            <person name="Que T."/>
            <person name="Du C."/>
            <person name="Cheng J."/>
            <person name="Dai P."/>
            <person name="Han X."/>
            <person name="Huang E."/>
            <person name="Gao Y."/>
            <person name="Liu J."/>
            <person name="Shao H."/>
            <person name="Ye R."/>
            <person name="Li L."/>
            <person name="Wei W."/>
            <person name="Wang X."/>
            <person name="Wang C."/>
            <person name="Yang T."/>
            <person name="Huo Q."/>
            <person name="Li W."/>
            <person name="Guo W."/>
            <person name="Chen H."/>
            <person name="Zhou L."/>
            <person name="Ni X."/>
            <person name="Tian J."/>
            <person name="Zhou Y."/>
            <person name="Sheng Y."/>
            <person name="Liu T."/>
            <person name="Pan Y."/>
            <person name="Xia L."/>
            <person name="Li J."/>
            <person name="Zhao F."/>
            <person name="Cao W."/>
        </authorList>
    </citation>
    <scope>NUCLEOTIDE SEQUENCE</scope>
    <source>
        <strain evidence="1">Hyas-2018</strain>
    </source>
</reference>
<keyword evidence="2" id="KW-1185">Reference proteome</keyword>
<sequence length="120" mass="13532">MCAQSRQSQAQSQAKECGFSSRFGYVVRDNEQVFRQAIVIIIYPAMSHLFLFNLAIRSLPSKLNLIPGLRHTLYTDDITLWTAMASDSQIEGTLQRDMVIKHVTDTGLECSHSKSELLVL</sequence>
<evidence type="ECO:0000313" key="2">
    <source>
        <dbReference type="Proteomes" id="UP000821845"/>
    </source>
</evidence>
<protein>
    <submittedName>
        <fullName evidence="1">Uncharacterized protein</fullName>
    </submittedName>
</protein>
<name>A0ACB7TP83_HYAAI</name>
<dbReference type="Proteomes" id="UP000821845">
    <property type="component" value="Chromosome 1"/>
</dbReference>
<accession>A0ACB7TP83</accession>
<evidence type="ECO:0000313" key="1">
    <source>
        <dbReference type="EMBL" id="KAH6947931.1"/>
    </source>
</evidence>
<dbReference type="EMBL" id="CM023481">
    <property type="protein sequence ID" value="KAH6947931.1"/>
    <property type="molecule type" value="Genomic_DNA"/>
</dbReference>
<proteinExistence type="predicted"/>
<comment type="caution">
    <text evidence="1">The sequence shown here is derived from an EMBL/GenBank/DDBJ whole genome shotgun (WGS) entry which is preliminary data.</text>
</comment>
<gene>
    <name evidence="1" type="ORF">HPB50_022107</name>
</gene>
<organism evidence="1 2">
    <name type="scientific">Hyalomma asiaticum</name>
    <name type="common">Tick</name>
    <dbReference type="NCBI Taxonomy" id="266040"/>
    <lineage>
        <taxon>Eukaryota</taxon>
        <taxon>Metazoa</taxon>
        <taxon>Ecdysozoa</taxon>
        <taxon>Arthropoda</taxon>
        <taxon>Chelicerata</taxon>
        <taxon>Arachnida</taxon>
        <taxon>Acari</taxon>
        <taxon>Parasitiformes</taxon>
        <taxon>Ixodida</taxon>
        <taxon>Ixodoidea</taxon>
        <taxon>Ixodidae</taxon>
        <taxon>Hyalomminae</taxon>
        <taxon>Hyalomma</taxon>
    </lineage>
</organism>